<comment type="caution">
    <text evidence="2">The sequence shown here is derived from an EMBL/GenBank/DDBJ whole genome shotgun (WGS) entry which is preliminary data.</text>
</comment>
<keyword evidence="3" id="KW-1185">Reference proteome</keyword>
<accession>A0ABP5T4A7</accession>
<dbReference type="Pfam" id="PF14808">
    <property type="entry name" value="TMEM164"/>
    <property type="match status" value="1"/>
</dbReference>
<name>A0ABP5T4A7_9PSEU</name>
<gene>
    <name evidence="2" type="ORF">GCM10009854_22530</name>
</gene>
<proteinExistence type="predicted"/>
<dbReference type="InterPro" id="IPR011737">
    <property type="entry name" value="CHP02206_TP0381"/>
</dbReference>
<feature type="transmembrane region" description="Helical" evidence="1">
    <location>
        <begin position="157"/>
        <end position="178"/>
    </location>
</feature>
<feature type="transmembrane region" description="Helical" evidence="1">
    <location>
        <begin position="198"/>
        <end position="219"/>
    </location>
</feature>
<keyword evidence="1" id="KW-0812">Transmembrane</keyword>
<reference evidence="3" key="1">
    <citation type="journal article" date="2019" name="Int. J. Syst. Evol. Microbiol.">
        <title>The Global Catalogue of Microorganisms (GCM) 10K type strain sequencing project: providing services to taxonomists for standard genome sequencing and annotation.</title>
        <authorList>
            <consortium name="The Broad Institute Genomics Platform"/>
            <consortium name="The Broad Institute Genome Sequencing Center for Infectious Disease"/>
            <person name="Wu L."/>
            <person name="Ma J."/>
        </authorList>
    </citation>
    <scope>NUCLEOTIDE SEQUENCE [LARGE SCALE GENOMIC DNA]</scope>
    <source>
        <strain evidence="3">JCM 16221</strain>
    </source>
</reference>
<dbReference type="NCBIfam" id="TIGR02206">
    <property type="entry name" value="intg_mem_TP0381"/>
    <property type="match status" value="1"/>
</dbReference>
<organism evidence="2 3">
    <name type="scientific">Saccharopolyspora halophila</name>
    <dbReference type="NCBI Taxonomy" id="405551"/>
    <lineage>
        <taxon>Bacteria</taxon>
        <taxon>Bacillati</taxon>
        <taxon>Actinomycetota</taxon>
        <taxon>Actinomycetes</taxon>
        <taxon>Pseudonocardiales</taxon>
        <taxon>Pseudonocardiaceae</taxon>
        <taxon>Saccharopolyspora</taxon>
    </lineage>
</organism>
<feature type="transmembrane region" description="Helical" evidence="1">
    <location>
        <begin position="96"/>
        <end position="116"/>
    </location>
</feature>
<dbReference type="EMBL" id="BAAARA010000007">
    <property type="protein sequence ID" value="GAA2345272.1"/>
    <property type="molecule type" value="Genomic_DNA"/>
</dbReference>
<keyword evidence="1" id="KW-0472">Membrane</keyword>
<evidence type="ECO:0000313" key="3">
    <source>
        <dbReference type="Proteomes" id="UP001501218"/>
    </source>
</evidence>
<dbReference type="Proteomes" id="UP001501218">
    <property type="component" value="Unassembled WGS sequence"/>
</dbReference>
<sequence length="225" mass="25536">MGPERFVPYGTSHWALMALIVVGSVGLVVLGRRIERTGPWCRAFALLVLGFNVPLLVYRLTPGQWDVRNSLPLHLCDLAWMVAAWALWTRRVRPHALLYFWGLTLTPQAMLTPALNSPDFPHLDFVEFWGQHLLVIWAAAFLTWGTGMRPDWRGYRLSVVVTVAWALAMLAFNARFGSNYGFVSSKPDNPSILDLMGGWPWYLAVELVVGMAAWALLTWPWTRRT</sequence>
<feature type="transmembrane region" description="Helical" evidence="1">
    <location>
        <begin position="43"/>
        <end position="60"/>
    </location>
</feature>
<feature type="transmembrane region" description="Helical" evidence="1">
    <location>
        <begin position="12"/>
        <end position="31"/>
    </location>
</feature>
<feature type="transmembrane region" description="Helical" evidence="1">
    <location>
        <begin position="72"/>
        <end position="89"/>
    </location>
</feature>
<feature type="transmembrane region" description="Helical" evidence="1">
    <location>
        <begin position="128"/>
        <end position="145"/>
    </location>
</feature>
<keyword evidence="1" id="KW-1133">Transmembrane helix</keyword>
<evidence type="ECO:0000313" key="2">
    <source>
        <dbReference type="EMBL" id="GAA2345272.1"/>
    </source>
</evidence>
<dbReference type="RefSeq" id="WP_344129834.1">
    <property type="nucleotide sequence ID" value="NZ_BAAARA010000007.1"/>
</dbReference>
<evidence type="ECO:0000256" key="1">
    <source>
        <dbReference type="SAM" id="Phobius"/>
    </source>
</evidence>
<protein>
    <submittedName>
        <fullName evidence="2">TIGR02206 family membrane protein</fullName>
    </submittedName>
</protein>